<proteinExistence type="predicted"/>
<evidence type="ECO:0000259" key="4">
    <source>
        <dbReference type="Pfam" id="PF01037"/>
    </source>
</evidence>
<dbReference type="InterPro" id="IPR036390">
    <property type="entry name" value="WH_DNA-bd_sf"/>
</dbReference>
<accession>A0A7H0HZ01</accession>
<feature type="domain" description="Transcription regulator AsnC/Lrp ligand binding" evidence="4">
    <location>
        <begin position="79"/>
        <end position="147"/>
    </location>
</feature>
<sequence>MQHSETSGEAHAGPDELDLALVHALQINPRAPWSLVGKALGVDPVTAARRWDRLSRTGAAWVDGYLALDRDEGSVYAQVEIDTGGHLPEDVLTALAADRRMLSLKQTSGGRDLLAIVGASSFDDLARYTGERVSRLPGVRGTRIHVITAVPVEGAQWRLRSLTPGQRALLRPDHGDAGTAPDEPIRPLDRRIAQALGTDGRMPLTELARATGVSTPTVRRRLRALLSGGRLSLRCTLARPLTEFPVSAVYFGAVPAENLDAAVQALRTLPGLRMCSITAGTHNLILDIWVRSLTEVHTTEALLNSRLAQLGLRITERAVVLRTLKHAGRLLDRRGHSVGAVPLNSAGPQTT</sequence>
<evidence type="ECO:0000256" key="1">
    <source>
        <dbReference type="ARBA" id="ARBA00023015"/>
    </source>
</evidence>
<evidence type="ECO:0000313" key="7">
    <source>
        <dbReference type="Proteomes" id="UP000516230"/>
    </source>
</evidence>
<dbReference type="InterPro" id="IPR011991">
    <property type="entry name" value="ArsR-like_HTH"/>
</dbReference>
<dbReference type="Gene3D" id="1.10.10.10">
    <property type="entry name" value="Winged helix-like DNA-binding domain superfamily/Winged helix DNA-binding domain"/>
    <property type="match status" value="2"/>
</dbReference>
<dbReference type="InterPro" id="IPR019885">
    <property type="entry name" value="Tscrpt_reg_HTH_AsnC-type_CS"/>
</dbReference>
<keyword evidence="2" id="KW-0238">DNA-binding</keyword>
<dbReference type="PROSITE" id="PS00519">
    <property type="entry name" value="HTH_ASNC_1"/>
    <property type="match status" value="1"/>
</dbReference>
<dbReference type="CDD" id="cd00090">
    <property type="entry name" value="HTH_ARSR"/>
    <property type="match status" value="1"/>
</dbReference>
<dbReference type="Pfam" id="PF01037">
    <property type="entry name" value="AsnC_trans_reg"/>
    <property type="match status" value="1"/>
</dbReference>
<dbReference type="InterPro" id="IPR036388">
    <property type="entry name" value="WH-like_DNA-bd_sf"/>
</dbReference>
<dbReference type="GO" id="GO:0005829">
    <property type="term" value="C:cytosol"/>
    <property type="evidence" value="ECO:0007669"/>
    <property type="project" value="TreeGrafter"/>
</dbReference>
<dbReference type="Proteomes" id="UP000516230">
    <property type="component" value="Chromosome"/>
</dbReference>
<feature type="domain" description="HTH asnC-type" evidence="5">
    <location>
        <begin position="188"/>
        <end position="225"/>
    </location>
</feature>
<gene>
    <name evidence="6" type="ORF">IAG43_24410</name>
</gene>
<dbReference type="SUPFAM" id="SSF54909">
    <property type="entry name" value="Dimeric alpha+beta barrel"/>
    <property type="match status" value="1"/>
</dbReference>
<dbReference type="PANTHER" id="PTHR30154:SF34">
    <property type="entry name" value="TRANSCRIPTIONAL REGULATOR AZLB"/>
    <property type="match status" value="1"/>
</dbReference>
<dbReference type="SUPFAM" id="SSF46785">
    <property type="entry name" value="Winged helix' DNA-binding domain"/>
    <property type="match status" value="1"/>
</dbReference>
<dbReference type="RefSeq" id="WP_187742831.1">
    <property type="nucleotide sequence ID" value="NZ_CP060825.1"/>
</dbReference>
<dbReference type="KEGG" id="sgj:IAG43_24410"/>
<keyword evidence="1" id="KW-0805">Transcription regulation</keyword>
<dbReference type="EMBL" id="CP060825">
    <property type="protein sequence ID" value="QNP65767.1"/>
    <property type="molecule type" value="Genomic_DNA"/>
</dbReference>
<dbReference type="InterPro" id="IPR019887">
    <property type="entry name" value="Tscrpt_reg_AsnC/Lrp_C"/>
</dbReference>
<dbReference type="GO" id="GO:0043565">
    <property type="term" value="F:sequence-specific DNA binding"/>
    <property type="evidence" value="ECO:0007669"/>
    <property type="project" value="InterPro"/>
</dbReference>
<evidence type="ECO:0000259" key="5">
    <source>
        <dbReference type="Pfam" id="PF13404"/>
    </source>
</evidence>
<dbReference type="PRINTS" id="PR00033">
    <property type="entry name" value="HTHASNC"/>
</dbReference>
<organism evidence="6 7">
    <name type="scientific">Streptomyces genisteinicus</name>
    <dbReference type="NCBI Taxonomy" id="2768068"/>
    <lineage>
        <taxon>Bacteria</taxon>
        <taxon>Bacillati</taxon>
        <taxon>Actinomycetota</taxon>
        <taxon>Actinomycetes</taxon>
        <taxon>Kitasatosporales</taxon>
        <taxon>Streptomycetaceae</taxon>
        <taxon>Streptomyces</taxon>
    </lineage>
</organism>
<dbReference type="SMART" id="SM00344">
    <property type="entry name" value="HTH_ASNC"/>
    <property type="match status" value="1"/>
</dbReference>
<dbReference type="AlphaFoldDB" id="A0A7H0HZ01"/>
<feature type="domain" description="HTH asnC-type" evidence="5">
    <location>
        <begin position="15"/>
        <end position="54"/>
    </location>
</feature>
<evidence type="ECO:0000313" key="6">
    <source>
        <dbReference type="EMBL" id="QNP65767.1"/>
    </source>
</evidence>
<evidence type="ECO:0000256" key="2">
    <source>
        <dbReference type="ARBA" id="ARBA00023125"/>
    </source>
</evidence>
<name>A0A7H0HZ01_9ACTN</name>
<dbReference type="Gene3D" id="3.30.70.920">
    <property type="match status" value="2"/>
</dbReference>
<dbReference type="PANTHER" id="PTHR30154">
    <property type="entry name" value="LEUCINE-RESPONSIVE REGULATORY PROTEIN"/>
    <property type="match status" value="1"/>
</dbReference>
<reference evidence="6 7" key="1">
    <citation type="submission" date="2020-08" db="EMBL/GenBank/DDBJ databases">
        <title>A novel species.</title>
        <authorList>
            <person name="Gao J."/>
        </authorList>
    </citation>
    <scope>NUCLEOTIDE SEQUENCE [LARGE SCALE GENOMIC DNA]</scope>
    <source>
        <strain evidence="6 7">CRPJ-33</strain>
    </source>
</reference>
<dbReference type="InterPro" id="IPR011008">
    <property type="entry name" value="Dimeric_a/b-barrel"/>
</dbReference>
<protein>
    <submittedName>
        <fullName evidence="6">Lrp/AsnC family transcriptional regulator</fullName>
    </submittedName>
</protein>
<dbReference type="GO" id="GO:0043200">
    <property type="term" value="P:response to amino acid"/>
    <property type="evidence" value="ECO:0007669"/>
    <property type="project" value="TreeGrafter"/>
</dbReference>
<dbReference type="Pfam" id="PF13404">
    <property type="entry name" value="HTH_AsnC-type"/>
    <property type="match status" value="2"/>
</dbReference>
<dbReference type="InterPro" id="IPR019888">
    <property type="entry name" value="Tscrpt_reg_AsnC-like"/>
</dbReference>
<keyword evidence="3" id="KW-0804">Transcription</keyword>
<evidence type="ECO:0000256" key="3">
    <source>
        <dbReference type="ARBA" id="ARBA00023163"/>
    </source>
</evidence>
<keyword evidence="7" id="KW-1185">Reference proteome</keyword>
<dbReference type="InterPro" id="IPR000485">
    <property type="entry name" value="AsnC-type_HTH_dom"/>
</dbReference>